<evidence type="ECO:0000313" key="3">
    <source>
        <dbReference type="Proteomes" id="UP000324832"/>
    </source>
</evidence>
<feature type="chain" id="PRO_5023137679" evidence="1">
    <location>
        <begin position="18"/>
        <end position="229"/>
    </location>
</feature>
<organism evidence="2 3">
    <name type="scientific">Leptidea sinapis</name>
    <dbReference type="NCBI Taxonomy" id="189913"/>
    <lineage>
        <taxon>Eukaryota</taxon>
        <taxon>Metazoa</taxon>
        <taxon>Ecdysozoa</taxon>
        <taxon>Arthropoda</taxon>
        <taxon>Hexapoda</taxon>
        <taxon>Insecta</taxon>
        <taxon>Pterygota</taxon>
        <taxon>Neoptera</taxon>
        <taxon>Endopterygota</taxon>
        <taxon>Lepidoptera</taxon>
        <taxon>Glossata</taxon>
        <taxon>Ditrysia</taxon>
        <taxon>Papilionoidea</taxon>
        <taxon>Pieridae</taxon>
        <taxon>Dismorphiinae</taxon>
        <taxon>Leptidea</taxon>
    </lineage>
</organism>
<gene>
    <name evidence="2" type="ORF">LSINAPIS_LOCUS12480</name>
</gene>
<reference evidence="2 3" key="1">
    <citation type="submission" date="2017-07" db="EMBL/GenBank/DDBJ databases">
        <authorList>
            <person name="Talla V."/>
            <person name="Backstrom N."/>
        </authorList>
    </citation>
    <scope>NUCLEOTIDE SEQUENCE [LARGE SCALE GENOMIC DNA]</scope>
</reference>
<keyword evidence="3" id="KW-1185">Reference proteome</keyword>
<dbReference type="OrthoDB" id="8197468at2759"/>
<evidence type="ECO:0000313" key="2">
    <source>
        <dbReference type="EMBL" id="VVD02215.1"/>
    </source>
</evidence>
<sequence length="229" mass="25163">MKMFIIISAAFLQVTWCYGYPGARPQGVGVYAYQDSAGNRYGGSYGLDGKQIDHVVDPYSAPLLSSFADIATFFPNYITNYDNLLQEIFASDIEAQRLASFAAYKAYDITMNQNRHFPNFFRFPTFGPPNFFGGGFDVMSHPNSAFASAVAGPGYSHQTAAINPESEAMRNIDVTNRFNEPSGGNNKFYSVSSSSYSSSSNLDGQVKNLRGAETTVNNNGKVTKYRVQN</sequence>
<evidence type="ECO:0000256" key="1">
    <source>
        <dbReference type="SAM" id="SignalP"/>
    </source>
</evidence>
<protein>
    <submittedName>
        <fullName evidence="2">Uncharacterized protein</fullName>
    </submittedName>
</protein>
<dbReference type="Proteomes" id="UP000324832">
    <property type="component" value="Unassembled WGS sequence"/>
</dbReference>
<accession>A0A5E4QX47</accession>
<dbReference type="AlphaFoldDB" id="A0A5E4QX47"/>
<keyword evidence="1" id="KW-0732">Signal</keyword>
<dbReference type="EMBL" id="FZQP02005888">
    <property type="protein sequence ID" value="VVD02215.1"/>
    <property type="molecule type" value="Genomic_DNA"/>
</dbReference>
<name>A0A5E4QX47_9NEOP</name>
<feature type="signal peptide" evidence="1">
    <location>
        <begin position="1"/>
        <end position="17"/>
    </location>
</feature>
<proteinExistence type="predicted"/>